<gene>
    <name evidence="1" type="ORF">FSO04_13900</name>
</gene>
<accession>A0A6N6WFX5</accession>
<comment type="caution">
    <text evidence="1">The sequence shown here is derived from an EMBL/GenBank/DDBJ whole genome shotgun (WGS) entry which is preliminary data.</text>
</comment>
<dbReference type="Proteomes" id="UP000463700">
    <property type="component" value="Unassembled WGS sequence"/>
</dbReference>
<dbReference type="OrthoDB" id="5383110at2"/>
<evidence type="ECO:0000313" key="1">
    <source>
        <dbReference type="EMBL" id="KAE8759406.1"/>
    </source>
</evidence>
<evidence type="ECO:0000313" key="2">
    <source>
        <dbReference type="Proteomes" id="UP000463700"/>
    </source>
</evidence>
<dbReference type="InterPro" id="IPR023393">
    <property type="entry name" value="START-like_dom_sf"/>
</dbReference>
<proteinExistence type="predicted"/>
<organism evidence="1 2">
    <name type="scientific">Paraburkholderia madseniana</name>
    <dbReference type="NCBI Taxonomy" id="2599607"/>
    <lineage>
        <taxon>Bacteria</taxon>
        <taxon>Pseudomonadati</taxon>
        <taxon>Pseudomonadota</taxon>
        <taxon>Betaproteobacteria</taxon>
        <taxon>Burkholderiales</taxon>
        <taxon>Burkholderiaceae</taxon>
        <taxon>Paraburkholderia</taxon>
    </lineage>
</organism>
<dbReference type="RefSeq" id="WP_154560231.1">
    <property type="nucleotide sequence ID" value="NZ_JAMXWG010000005.1"/>
</dbReference>
<sequence length="143" mass="15478">MTDSTHATASYSQETTASAGVIWEFFEAVSGWKNWNTGVHACSIDGPFAVGSWLTMTLPDQEIIKSQLVEVDGQHLFTDETMLGDVVVRVVHEIEPLPGGGNRITYKINVVGENAHDICADVSSDFPEVLSALVAQAENRATK</sequence>
<dbReference type="SUPFAM" id="SSF55961">
    <property type="entry name" value="Bet v1-like"/>
    <property type="match status" value="1"/>
</dbReference>
<protein>
    <submittedName>
        <fullName evidence="1">Polyketide cyclase</fullName>
    </submittedName>
</protein>
<dbReference type="EMBL" id="VOSW01000022">
    <property type="protein sequence ID" value="KAE8759406.1"/>
    <property type="molecule type" value="Genomic_DNA"/>
</dbReference>
<name>A0A6N6WFX5_9BURK</name>
<reference evidence="1 2" key="1">
    <citation type="journal article" date="2020" name="Int. J. Syst. Evol. Microbiol.">
        <title>Paraburkholderia madseniana sp. nov., a phenolic acid-degrading bacterium isolated from acidic forest soil.</title>
        <authorList>
            <person name="Wilhelm R.C."/>
            <person name="Murphy S.J.L."/>
            <person name="Feriancek N.M."/>
            <person name="Karasz D.C."/>
            <person name="DeRito C.M."/>
            <person name="Newman J.D."/>
            <person name="Buckley D.H."/>
        </authorList>
    </citation>
    <scope>NUCLEOTIDE SEQUENCE [LARGE SCALE GENOMIC DNA]</scope>
    <source>
        <strain evidence="1 2">RP11</strain>
    </source>
</reference>
<dbReference type="InterPro" id="IPR019587">
    <property type="entry name" value="Polyketide_cyclase/dehydratase"/>
</dbReference>
<dbReference type="Pfam" id="PF10604">
    <property type="entry name" value="Polyketide_cyc2"/>
    <property type="match status" value="1"/>
</dbReference>
<dbReference type="Gene3D" id="3.30.530.20">
    <property type="match status" value="1"/>
</dbReference>
<dbReference type="AlphaFoldDB" id="A0A6N6WFX5"/>